<dbReference type="RefSeq" id="WP_200804506.1">
    <property type="nucleotide sequence ID" value="NZ_FRBI01000018.1"/>
</dbReference>
<organism evidence="1 2">
    <name type="scientific">Actinacidiphila paucisporea</name>
    <dbReference type="NCBI Taxonomy" id="310782"/>
    <lineage>
        <taxon>Bacteria</taxon>
        <taxon>Bacillati</taxon>
        <taxon>Actinomycetota</taxon>
        <taxon>Actinomycetes</taxon>
        <taxon>Kitasatosporales</taxon>
        <taxon>Streptomycetaceae</taxon>
        <taxon>Actinacidiphila</taxon>
    </lineage>
</organism>
<name>A0A1M7NFE9_9ACTN</name>
<dbReference type="Proteomes" id="UP000184111">
    <property type="component" value="Unassembled WGS sequence"/>
</dbReference>
<sequence>MTTTTNDDNITAWTERLLVEAPDLAPEQARFFVHELYFAAQRAVDKELWEANFVRDE</sequence>
<dbReference type="AlphaFoldDB" id="A0A1M7NFE9"/>
<keyword evidence="2" id="KW-1185">Reference proteome</keyword>
<gene>
    <name evidence="1" type="ORF">SAMN05216499_118106</name>
</gene>
<dbReference type="EMBL" id="FRBI01000018">
    <property type="protein sequence ID" value="SHN02367.1"/>
    <property type="molecule type" value="Genomic_DNA"/>
</dbReference>
<evidence type="ECO:0000313" key="2">
    <source>
        <dbReference type="Proteomes" id="UP000184111"/>
    </source>
</evidence>
<proteinExistence type="predicted"/>
<accession>A0A1M7NFE9</accession>
<reference evidence="1 2" key="1">
    <citation type="submission" date="2016-11" db="EMBL/GenBank/DDBJ databases">
        <authorList>
            <person name="Jaros S."/>
            <person name="Januszkiewicz K."/>
            <person name="Wedrychowicz H."/>
        </authorList>
    </citation>
    <scope>NUCLEOTIDE SEQUENCE [LARGE SCALE GENOMIC DNA]</scope>
    <source>
        <strain evidence="1 2">CGMCC 4.2025</strain>
    </source>
</reference>
<protein>
    <submittedName>
        <fullName evidence="1">Uncharacterized protein</fullName>
    </submittedName>
</protein>
<evidence type="ECO:0000313" key="1">
    <source>
        <dbReference type="EMBL" id="SHN02367.1"/>
    </source>
</evidence>